<evidence type="ECO:0000313" key="9">
    <source>
        <dbReference type="EMBL" id="KKQ95436.1"/>
    </source>
</evidence>
<dbReference type="GO" id="GO:0005737">
    <property type="term" value="C:cytoplasm"/>
    <property type="evidence" value="ECO:0007669"/>
    <property type="project" value="InterPro"/>
</dbReference>
<keyword evidence="7" id="KW-0067">ATP-binding</keyword>
<dbReference type="STRING" id="1618345.UT18_C0001G0023"/>
<evidence type="ECO:0000256" key="5">
    <source>
        <dbReference type="ARBA" id="ARBA00022741"/>
    </source>
</evidence>
<protein>
    <recommendedName>
        <fullName evidence="3">Glucokinase</fullName>
        <ecNumber evidence="2">2.7.1.2</ecNumber>
    </recommendedName>
    <alternativeName>
        <fullName evidence="8">Glucose kinase</fullName>
    </alternativeName>
</protein>
<evidence type="ECO:0000256" key="2">
    <source>
        <dbReference type="ARBA" id="ARBA00012323"/>
    </source>
</evidence>
<dbReference type="AlphaFoldDB" id="A0A0G0Q187"/>
<dbReference type="InterPro" id="IPR000600">
    <property type="entry name" value="ROK"/>
</dbReference>
<evidence type="ECO:0000256" key="6">
    <source>
        <dbReference type="ARBA" id="ARBA00022777"/>
    </source>
</evidence>
<dbReference type="Proteomes" id="UP000034207">
    <property type="component" value="Unassembled WGS sequence"/>
</dbReference>
<dbReference type="EMBL" id="LBVV01000001">
    <property type="protein sequence ID" value="KKQ95436.1"/>
    <property type="molecule type" value="Genomic_DNA"/>
</dbReference>
<dbReference type="PANTHER" id="PTHR18964:SF149">
    <property type="entry name" value="BIFUNCTIONAL UDP-N-ACETYLGLUCOSAMINE 2-EPIMERASE_N-ACETYLMANNOSAMINE KINASE"/>
    <property type="match status" value="1"/>
</dbReference>
<dbReference type="NCBIfam" id="TIGR00744">
    <property type="entry name" value="ROK_glcA_fam"/>
    <property type="match status" value="1"/>
</dbReference>
<dbReference type="SUPFAM" id="SSF53067">
    <property type="entry name" value="Actin-like ATPase domain"/>
    <property type="match status" value="1"/>
</dbReference>
<dbReference type="Pfam" id="PF00480">
    <property type="entry name" value="ROK"/>
    <property type="match status" value="1"/>
</dbReference>
<dbReference type="GO" id="GO:0004340">
    <property type="term" value="F:glucokinase activity"/>
    <property type="evidence" value="ECO:0007669"/>
    <property type="project" value="UniProtKB-EC"/>
</dbReference>
<keyword evidence="6 9" id="KW-0418">Kinase</keyword>
<organism evidence="9 10">
    <name type="scientific">candidate division CPR2 bacterium GW2011_GWC2_39_10</name>
    <dbReference type="NCBI Taxonomy" id="1618345"/>
    <lineage>
        <taxon>Bacteria</taxon>
        <taxon>Bacteria division CPR2</taxon>
    </lineage>
</organism>
<evidence type="ECO:0000256" key="7">
    <source>
        <dbReference type="ARBA" id="ARBA00022840"/>
    </source>
</evidence>
<dbReference type="EC" id="2.7.1.2" evidence="2"/>
<dbReference type="GO" id="GO:0005524">
    <property type="term" value="F:ATP binding"/>
    <property type="evidence" value="ECO:0007669"/>
    <property type="project" value="UniProtKB-KW"/>
</dbReference>
<sequence>MADKQALAIDIGGTKIVSALISKNGLINDSRMFSTKSTLEEALMQQLEEIIDCYVSGNEITGIGIAFAGTVDHKKGIVIEPPNFGFASLHITEILGKKFKVPILVDNDANLATLGEKHHGSAKNSDEVVMLTLGTGIGSGIISAGKLMRGFTGTAAELGHMIIDPESKVKCGCGSYGCFETKASGKALVRIARDKLQDKPASLILDYAQGRDEYITGPFVTKAARNGDKIALQCFEELSRWLGIGLINIVNIFNPELVVLGGGLADAYDLFVPEATDHAKKDAMSPNKENFRVVKAVLGNDAGIYGAADMVFDQIK</sequence>
<dbReference type="GO" id="GO:0006096">
    <property type="term" value="P:glycolytic process"/>
    <property type="evidence" value="ECO:0007669"/>
    <property type="project" value="InterPro"/>
</dbReference>
<evidence type="ECO:0000313" key="10">
    <source>
        <dbReference type="Proteomes" id="UP000034207"/>
    </source>
</evidence>
<dbReference type="InterPro" id="IPR049874">
    <property type="entry name" value="ROK_cs"/>
</dbReference>
<keyword evidence="5" id="KW-0547">Nucleotide-binding</keyword>
<name>A0A0G0Q187_UNCC2</name>
<dbReference type="InterPro" id="IPR004654">
    <property type="entry name" value="ROK_glcA"/>
</dbReference>
<proteinExistence type="inferred from homology"/>
<reference evidence="9 10" key="1">
    <citation type="journal article" date="2015" name="Nature">
        <title>rRNA introns, odd ribosomes, and small enigmatic genomes across a large radiation of phyla.</title>
        <authorList>
            <person name="Brown C.T."/>
            <person name="Hug L.A."/>
            <person name="Thomas B.C."/>
            <person name="Sharon I."/>
            <person name="Castelle C.J."/>
            <person name="Singh A."/>
            <person name="Wilkins M.J."/>
            <person name="Williams K.H."/>
            <person name="Banfield J.F."/>
        </authorList>
    </citation>
    <scope>NUCLEOTIDE SEQUENCE [LARGE SCALE GENOMIC DNA]</scope>
</reference>
<gene>
    <name evidence="9" type="ORF">UT18_C0001G0023</name>
</gene>
<dbReference type="InterPro" id="IPR043129">
    <property type="entry name" value="ATPase_NBD"/>
</dbReference>
<dbReference type="PROSITE" id="PS01125">
    <property type="entry name" value="ROK"/>
    <property type="match status" value="1"/>
</dbReference>
<comment type="similarity">
    <text evidence="1">Belongs to the ROK (NagC/XylR) family.</text>
</comment>
<evidence type="ECO:0000256" key="8">
    <source>
        <dbReference type="ARBA" id="ARBA00032386"/>
    </source>
</evidence>
<keyword evidence="4" id="KW-0808">Transferase</keyword>
<dbReference type="Gene3D" id="3.30.420.40">
    <property type="match status" value="2"/>
</dbReference>
<dbReference type="PANTHER" id="PTHR18964">
    <property type="entry name" value="ROK (REPRESSOR, ORF, KINASE) FAMILY"/>
    <property type="match status" value="1"/>
</dbReference>
<dbReference type="PATRIC" id="fig|1618345.3.peg.25"/>
<evidence type="ECO:0000256" key="4">
    <source>
        <dbReference type="ARBA" id="ARBA00022679"/>
    </source>
</evidence>
<accession>A0A0G0Q187</accession>
<evidence type="ECO:0000256" key="3">
    <source>
        <dbReference type="ARBA" id="ARBA00014701"/>
    </source>
</evidence>
<comment type="caution">
    <text evidence="9">The sequence shown here is derived from an EMBL/GenBank/DDBJ whole genome shotgun (WGS) entry which is preliminary data.</text>
</comment>
<evidence type="ECO:0000256" key="1">
    <source>
        <dbReference type="ARBA" id="ARBA00006479"/>
    </source>
</evidence>